<protein>
    <submittedName>
        <fullName evidence="1">Uncharacterized protein</fullName>
    </submittedName>
</protein>
<name>A0A8S5TZR8_9CAUD</name>
<proteinExistence type="predicted"/>
<reference evidence="1" key="1">
    <citation type="journal article" date="2021" name="Proc. Natl. Acad. Sci. U.S.A.">
        <title>A Catalog of Tens of Thousands of Viruses from Human Metagenomes Reveals Hidden Associations with Chronic Diseases.</title>
        <authorList>
            <person name="Tisza M.J."/>
            <person name="Buck C.B."/>
        </authorList>
    </citation>
    <scope>NUCLEOTIDE SEQUENCE</scope>
    <source>
        <strain evidence="1">Cttph48</strain>
    </source>
</reference>
<accession>A0A8S5TZR8</accession>
<organism evidence="1">
    <name type="scientific">Myoviridae sp. cttph48</name>
    <dbReference type="NCBI Taxonomy" id="2825196"/>
    <lineage>
        <taxon>Viruses</taxon>
        <taxon>Duplodnaviria</taxon>
        <taxon>Heunggongvirae</taxon>
        <taxon>Uroviricota</taxon>
        <taxon>Caudoviricetes</taxon>
    </lineage>
</organism>
<sequence>MMLCFLQCRNERSRKPRKPQRTGRSFLVTMNSLCRNGRHGDEQCRYRLKVKTRRGTVNNPPPFSAFF</sequence>
<evidence type="ECO:0000313" key="1">
    <source>
        <dbReference type="EMBL" id="DAF87675.1"/>
    </source>
</evidence>
<dbReference type="EMBL" id="BK015966">
    <property type="protein sequence ID" value="DAF87675.1"/>
    <property type="molecule type" value="Genomic_DNA"/>
</dbReference>